<evidence type="ECO:0000313" key="2">
    <source>
        <dbReference type="Proteomes" id="UP000027822"/>
    </source>
</evidence>
<dbReference type="Proteomes" id="UP000027822">
    <property type="component" value="Unassembled WGS sequence"/>
</dbReference>
<name>A0A073JX39_9BACI</name>
<dbReference type="OrthoDB" id="2937683at2"/>
<organism evidence="1 2">
    <name type="scientific">Bacillus manliponensis</name>
    <dbReference type="NCBI Taxonomy" id="574376"/>
    <lineage>
        <taxon>Bacteria</taxon>
        <taxon>Bacillati</taxon>
        <taxon>Bacillota</taxon>
        <taxon>Bacilli</taxon>
        <taxon>Bacillales</taxon>
        <taxon>Bacillaceae</taxon>
        <taxon>Bacillus</taxon>
        <taxon>Bacillus cereus group</taxon>
    </lineage>
</organism>
<accession>A0A073JX39</accession>
<proteinExistence type="predicted"/>
<keyword evidence="2" id="KW-1185">Reference proteome</keyword>
<reference evidence="1 2" key="1">
    <citation type="submission" date="2014-06" db="EMBL/GenBank/DDBJ databases">
        <title>Draft genome sequence of Bacillus manliponensis JCM 15802 (MCCC 1A00708).</title>
        <authorList>
            <person name="Lai Q."/>
            <person name="Liu Y."/>
            <person name="Shao Z."/>
        </authorList>
    </citation>
    <scope>NUCLEOTIDE SEQUENCE [LARGE SCALE GENOMIC DNA]</scope>
    <source>
        <strain evidence="1 2">JCM 15802</strain>
    </source>
</reference>
<protein>
    <submittedName>
        <fullName evidence="1">Uncharacterized protein</fullName>
    </submittedName>
</protein>
<comment type="caution">
    <text evidence="1">The sequence shown here is derived from an EMBL/GenBank/DDBJ whole genome shotgun (WGS) entry which is preliminary data.</text>
</comment>
<sequence>MSCEILFTNFIGTQHVIQAKDMTAGEIIDFTFEEPLSIPTRLQQIIRIYIHIINSGELDYDGLLL</sequence>
<dbReference type="RefSeq" id="WP_034640003.1">
    <property type="nucleotide sequence ID" value="NZ_CBCSJC010000012.1"/>
</dbReference>
<evidence type="ECO:0000313" key="1">
    <source>
        <dbReference type="EMBL" id="KEK18821.1"/>
    </source>
</evidence>
<dbReference type="AlphaFoldDB" id="A0A073JX39"/>
<gene>
    <name evidence="1" type="ORF">BAMA_03325</name>
</gene>
<dbReference type="EMBL" id="JOTN01000011">
    <property type="protein sequence ID" value="KEK18821.1"/>
    <property type="molecule type" value="Genomic_DNA"/>
</dbReference>